<keyword evidence="3" id="KW-1185">Reference proteome</keyword>
<dbReference type="RefSeq" id="WP_140473868.1">
    <property type="nucleotide sequence ID" value="NZ_RCZD01000008.1"/>
</dbReference>
<comment type="caution">
    <text evidence="2">The sequence shown here is derived from an EMBL/GenBank/DDBJ whole genome shotgun (WGS) entry which is preliminary data.</text>
</comment>
<evidence type="ECO:0000256" key="1">
    <source>
        <dbReference type="SAM" id="Coils"/>
    </source>
</evidence>
<feature type="coiled-coil region" evidence="1">
    <location>
        <begin position="287"/>
        <end position="321"/>
    </location>
</feature>
<gene>
    <name evidence="2" type="ORF">EAH77_16360</name>
</gene>
<keyword evidence="1" id="KW-0175">Coiled coil</keyword>
<accession>A0A502GEI0</accession>
<organism evidence="2 3">
    <name type="scientific">Ewingella americana</name>
    <dbReference type="NCBI Taxonomy" id="41202"/>
    <lineage>
        <taxon>Bacteria</taxon>
        <taxon>Pseudomonadati</taxon>
        <taxon>Pseudomonadota</taxon>
        <taxon>Gammaproteobacteria</taxon>
        <taxon>Enterobacterales</taxon>
        <taxon>Yersiniaceae</taxon>
        <taxon>Ewingella</taxon>
    </lineage>
</organism>
<dbReference type="EMBL" id="RCZD01000008">
    <property type="protein sequence ID" value="TPG60141.1"/>
    <property type="molecule type" value="Genomic_DNA"/>
</dbReference>
<name>A0A502GEI0_9GAMM</name>
<sequence>MQLKPGSTHLFNLIIQNPDGTPAVPTEPGKFKILDKNNKVLTEGRLMRGYAEGEFETQWVIPITKPSNPYKILAQINTAENGWLSHTESFQIQEEEVPDYNYISMVTYGQDSLNLRSPKAGNFQISFYGTSDTPLVVLDSLVIEIGDNKITADMISQLHPGFYTASIRQINDTGVVTGEPSIVNFAVANMRFWTMLPRLRTYLDRYHKNPERINGYTNEMLYTWFVEGLSKVNAQPFLTSWTMASFPKEPHDVGLVGMWIRAAAYYGLRSQVLVEGELQFDYNGPNVTVTRDNMQALEAEISRLEMELDDAIKQSKKIMKANGNIGVLSHRKPGARSFGRGARIRA</sequence>
<protein>
    <submittedName>
        <fullName evidence="2">Uncharacterized protein</fullName>
    </submittedName>
</protein>
<proteinExistence type="predicted"/>
<dbReference type="AlphaFoldDB" id="A0A502GEI0"/>
<dbReference type="Proteomes" id="UP000317663">
    <property type="component" value="Unassembled WGS sequence"/>
</dbReference>
<evidence type="ECO:0000313" key="2">
    <source>
        <dbReference type="EMBL" id="TPG60141.1"/>
    </source>
</evidence>
<evidence type="ECO:0000313" key="3">
    <source>
        <dbReference type="Proteomes" id="UP000317663"/>
    </source>
</evidence>
<reference evidence="2 3" key="1">
    <citation type="journal article" date="2019" name="Environ. Microbiol.">
        <title>Species interactions and distinct microbial communities in high Arctic permafrost affected cryosols are associated with the CH4 and CO2 gas fluxes.</title>
        <authorList>
            <person name="Altshuler I."/>
            <person name="Hamel J."/>
            <person name="Turney S."/>
            <person name="Magnuson E."/>
            <person name="Levesque R."/>
            <person name="Greer C."/>
            <person name="Whyte L.G."/>
        </authorList>
    </citation>
    <scope>NUCLEOTIDE SEQUENCE [LARGE SCALE GENOMIC DNA]</scope>
    <source>
        <strain evidence="2 3">E4</strain>
    </source>
</reference>